<dbReference type="Proteomes" id="UP001629246">
    <property type="component" value="Unassembled WGS sequence"/>
</dbReference>
<dbReference type="CDD" id="cd03809">
    <property type="entry name" value="GT4_MtfB-like"/>
    <property type="match status" value="1"/>
</dbReference>
<dbReference type="PANTHER" id="PTHR46401:SF2">
    <property type="entry name" value="GLYCOSYLTRANSFERASE WBBK-RELATED"/>
    <property type="match status" value="1"/>
</dbReference>
<protein>
    <submittedName>
        <fullName evidence="3">Glycosyltransferase family 1 protein</fullName>
    </submittedName>
</protein>
<dbReference type="PANTHER" id="PTHR46401">
    <property type="entry name" value="GLYCOSYLTRANSFERASE WBBK-RELATED"/>
    <property type="match status" value="1"/>
</dbReference>
<dbReference type="Pfam" id="PF00534">
    <property type="entry name" value="Glycos_transf_1"/>
    <property type="match status" value="1"/>
</dbReference>
<evidence type="ECO:0000259" key="2">
    <source>
        <dbReference type="Pfam" id="PF00534"/>
    </source>
</evidence>
<accession>A0ABW9A6S4</accession>
<dbReference type="RefSeq" id="WP_408157387.1">
    <property type="nucleotide sequence ID" value="NZ_JAQQFM010000004.1"/>
</dbReference>
<keyword evidence="1" id="KW-0808">Transferase</keyword>
<evidence type="ECO:0000256" key="1">
    <source>
        <dbReference type="ARBA" id="ARBA00022679"/>
    </source>
</evidence>
<organism evidence="3 4">
    <name type="scientific">Herbaspirillum lusitanum</name>
    <dbReference type="NCBI Taxonomy" id="213312"/>
    <lineage>
        <taxon>Bacteria</taxon>
        <taxon>Pseudomonadati</taxon>
        <taxon>Pseudomonadota</taxon>
        <taxon>Betaproteobacteria</taxon>
        <taxon>Burkholderiales</taxon>
        <taxon>Oxalobacteraceae</taxon>
        <taxon>Herbaspirillum</taxon>
    </lineage>
</organism>
<proteinExistence type="predicted"/>
<evidence type="ECO:0000313" key="4">
    <source>
        <dbReference type="Proteomes" id="UP001629246"/>
    </source>
</evidence>
<keyword evidence="4" id="KW-1185">Reference proteome</keyword>
<dbReference type="EMBL" id="JAQQFM010000004">
    <property type="protein sequence ID" value="MFL9924591.1"/>
    <property type="molecule type" value="Genomic_DNA"/>
</dbReference>
<name>A0ABW9A6S4_9BURK</name>
<gene>
    <name evidence="3" type="ORF">PQR62_09965</name>
</gene>
<sequence>MATLFLVSGMPAWICKKLSALNPVVRGLVALDCEMWLFPAQDALTYQVPLPAIGTVHDLMHRYESHFPEVSKAGRFRIREHRFGSLVKQAKLVLVDSQLGKQHVLDSYGGNPDKIFVLPYIVPTYITLPEPADFAEKYRLPAKFIFYPAQFWEHKNHRRLLDAAARVAERHSDLHLVFSGGRRHLYEQVKAHADELGLGGRVLFPGFIPDVYLSGFYRRARALMMPTFFGPTNIPPLEAFACGCPAAVSNIYAMPEQVRGAALLFDPLSTDDMAAAMEALWTDDDLCERLRAAGLNHAAQWNQVQFNDTFVGILDVAGNNLSLAA</sequence>
<dbReference type="Gene3D" id="3.40.50.2000">
    <property type="entry name" value="Glycogen Phosphorylase B"/>
    <property type="match status" value="1"/>
</dbReference>
<feature type="domain" description="Glycosyl transferase family 1" evidence="2">
    <location>
        <begin position="142"/>
        <end position="294"/>
    </location>
</feature>
<evidence type="ECO:0000313" key="3">
    <source>
        <dbReference type="EMBL" id="MFL9924591.1"/>
    </source>
</evidence>
<dbReference type="InterPro" id="IPR001296">
    <property type="entry name" value="Glyco_trans_1"/>
</dbReference>
<comment type="caution">
    <text evidence="3">The sequence shown here is derived from an EMBL/GenBank/DDBJ whole genome shotgun (WGS) entry which is preliminary data.</text>
</comment>
<reference evidence="3 4" key="1">
    <citation type="journal article" date="2024" name="Chem. Sci.">
        <title>Discovery of megapolipeptins by genome mining of a Burkholderiales bacteria collection.</title>
        <authorList>
            <person name="Paulo B.S."/>
            <person name="Recchia M.J.J."/>
            <person name="Lee S."/>
            <person name="Fergusson C.H."/>
            <person name="Romanowski S.B."/>
            <person name="Hernandez A."/>
            <person name="Krull N."/>
            <person name="Liu D.Y."/>
            <person name="Cavanagh H."/>
            <person name="Bos A."/>
            <person name="Gray C.A."/>
            <person name="Murphy B.T."/>
            <person name="Linington R.G."/>
            <person name="Eustaquio A.S."/>
        </authorList>
    </citation>
    <scope>NUCLEOTIDE SEQUENCE [LARGE SCALE GENOMIC DNA]</scope>
    <source>
        <strain evidence="3 4">RL21-008-BIB-A</strain>
    </source>
</reference>
<dbReference type="SUPFAM" id="SSF53756">
    <property type="entry name" value="UDP-Glycosyltransferase/glycogen phosphorylase"/>
    <property type="match status" value="1"/>
</dbReference>